<dbReference type="PANTHER" id="PTHR42844">
    <property type="entry name" value="DIHYDRONEOPTERIN ALDOLASE 1-RELATED"/>
    <property type="match status" value="1"/>
</dbReference>
<dbReference type="CDD" id="cd00534">
    <property type="entry name" value="DHNA_DHNTPE"/>
    <property type="match status" value="1"/>
</dbReference>
<protein>
    <recommendedName>
        <fullName evidence="6">7,8-dihydroneopterin aldolase</fullName>
        <ecNumber evidence="6">4.1.2.25</ecNumber>
    </recommendedName>
</protein>
<evidence type="ECO:0000256" key="6">
    <source>
        <dbReference type="RuleBase" id="RU362079"/>
    </source>
</evidence>
<evidence type="ECO:0000256" key="1">
    <source>
        <dbReference type="ARBA" id="ARBA00001353"/>
    </source>
</evidence>
<dbReference type="GO" id="GO:0004150">
    <property type="term" value="F:dihydroneopterin aldolase activity"/>
    <property type="evidence" value="ECO:0007669"/>
    <property type="project" value="UniProtKB-UniRule"/>
</dbReference>
<sequence>MNKIVPVANHCDRITLTGLGAVGYHGVFEKERRSGQPFFVDLVLYVDLRPSGATDELTLTVHYGEVAEMVREIIIGTRFQLIEALAEEIARCLLQRFTAVRALDVTVHKPKAPIDVTFSDVAVSIFRSRAGEDTPVAPEGGR</sequence>
<dbReference type="EC" id="4.1.2.25" evidence="6"/>
<comment type="similarity">
    <text evidence="3 6">Belongs to the DHNA family.</text>
</comment>
<dbReference type="GO" id="GO:0005737">
    <property type="term" value="C:cytoplasm"/>
    <property type="evidence" value="ECO:0007669"/>
    <property type="project" value="TreeGrafter"/>
</dbReference>
<dbReference type="SMART" id="SM00905">
    <property type="entry name" value="FolB"/>
    <property type="match status" value="1"/>
</dbReference>
<dbReference type="Pfam" id="PF02152">
    <property type="entry name" value="FolB"/>
    <property type="match status" value="1"/>
</dbReference>
<comment type="function">
    <text evidence="6">Catalyzes the conversion of 7,8-dihydroneopterin to 6-hydroxymethyl-7,8-dihydropterin.</text>
</comment>
<keyword evidence="4 6" id="KW-0289">Folate biosynthesis</keyword>
<dbReference type="EMBL" id="CP059343">
    <property type="protein sequence ID" value="QMS56457.1"/>
    <property type="molecule type" value="Genomic_DNA"/>
</dbReference>
<comment type="catalytic activity">
    <reaction evidence="1 6">
        <text>7,8-dihydroneopterin = 6-hydroxymethyl-7,8-dihydropterin + glycolaldehyde</text>
        <dbReference type="Rhea" id="RHEA:10540"/>
        <dbReference type="ChEBI" id="CHEBI:17001"/>
        <dbReference type="ChEBI" id="CHEBI:17071"/>
        <dbReference type="ChEBI" id="CHEBI:44841"/>
        <dbReference type="EC" id="4.1.2.25"/>
    </reaction>
</comment>
<evidence type="ECO:0000313" key="9">
    <source>
        <dbReference type="Proteomes" id="UP000216825"/>
    </source>
</evidence>
<dbReference type="RefSeq" id="WP_055082543.1">
    <property type="nucleotide sequence ID" value="NZ_CP059343.1"/>
</dbReference>
<dbReference type="FunFam" id="3.30.1130.10:FF:000003">
    <property type="entry name" value="7,8-dihydroneopterin aldolase"/>
    <property type="match status" value="1"/>
</dbReference>
<dbReference type="InterPro" id="IPR043133">
    <property type="entry name" value="GTP-CH-I_C/QueF"/>
</dbReference>
<dbReference type="AlphaFoldDB" id="A0A7D7Q349"/>
<dbReference type="InterPro" id="IPR006157">
    <property type="entry name" value="FolB_dom"/>
</dbReference>
<keyword evidence="9" id="KW-1185">Reference proteome</keyword>
<dbReference type="InterPro" id="IPR006156">
    <property type="entry name" value="Dihydroneopterin_aldolase"/>
</dbReference>
<gene>
    <name evidence="8" type="primary">folB</name>
    <name evidence="8" type="ORF">CIB50_0001161</name>
</gene>
<dbReference type="Gene3D" id="3.30.1130.10">
    <property type="match status" value="1"/>
</dbReference>
<evidence type="ECO:0000256" key="3">
    <source>
        <dbReference type="ARBA" id="ARBA00005708"/>
    </source>
</evidence>
<keyword evidence="5 6" id="KW-0456">Lyase</keyword>
<evidence type="ECO:0000256" key="2">
    <source>
        <dbReference type="ARBA" id="ARBA00005013"/>
    </source>
</evidence>
<dbReference type="SUPFAM" id="SSF55620">
    <property type="entry name" value="Tetrahydrobiopterin biosynthesis enzymes-like"/>
    <property type="match status" value="1"/>
</dbReference>
<dbReference type="PANTHER" id="PTHR42844:SF1">
    <property type="entry name" value="DIHYDRONEOPTERIN ALDOLASE 1-RELATED"/>
    <property type="match status" value="1"/>
</dbReference>
<dbReference type="KEGG" id="kvr:CIB50_0001161"/>
<reference evidence="8" key="1">
    <citation type="submission" date="2017-08" db="EMBL/GenBank/DDBJ databases">
        <authorList>
            <person name="Minaev M."/>
            <person name="Kurbakov K.A."/>
            <person name="Solodovnikova G.I."/>
            <person name="Kuznetsova O.A."/>
            <person name="Lisitsyn A.B."/>
        </authorList>
    </citation>
    <scope>NUCLEOTIDE SEQUENCE</scope>
    <source>
        <strain evidence="8">80</strain>
    </source>
</reference>
<evidence type="ECO:0000256" key="4">
    <source>
        <dbReference type="ARBA" id="ARBA00022909"/>
    </source>
</evidence>
<dbReference type="NCBIfam" id="TIGR00525">
    <property type="entry name" value="folB"/>
    <property type="match status" value="1"/>
</dbReference>
<accession>A0A7D7Q349</accession>
<evidence type="ECO:0000256" key="5">
    <source>
        <dbReference type="ARBA" id="ARBA00023239"/>
    </source>
</evidence>
<evidence type="ECO:0000313" key="8">
    <source>
        <dbReference type="EMBL" id="QMS56457.1"/>
    </source>
</evidence>
<feature type="domain" description="Dihydroneopterin aldolase/epimerase" evidence="7">
    <location>
        <begin position="14"/>
        <end position="127"/>
    </location>
</feature>
<proteinExistence type="inferred from homology"/>
<comment type="pathway">
    <text evidence="2 6">Cofactor biosynthesis; tetrahydrofolate biosynthesis; 2-amino-4-hydroxy-6-hydroxymethyl-7,8-dihydropteridine diphosphate from 7,8-dihydroneopterin triphosphate: step 3/4.</text>
</comment>
<evidence type="ECO:0000259" key="7">
    <source>
        <dbReference type="SMART" id="SM00905"/>
    </source>
</evidence>
<dbReference type="UniPathway" id="UPA00077">
    <property type="reaction ID" value="UER00154"/>
</dbReference>
<name>A0A7D7Q349_KOCVA</name>
<dbReference type="NCBIfam" id="TIGR00526">
    <property type="entry name" value="folB_dom"/>
    <property type="match status" value="1"/>
</dbReference>
<organism evidence="8 9">
    <name type="scientific">Kocuria varians</name>
    <name type="common">Micrococcus varians</name>
    <dbReference type="NCBI Taxonomy" id="1272"/>
    <lineage>
        <taxon>Bacteria</taxon>
        <taxon>Bacillati</taxon>
        <taxon>Actinomycetota</taxon>
        <taxon>Actinomycetes</taxon>
        <taxon>Micrococcales</taxon>
        <taxon>Micrococcaceae</taxon>
        <taxon>Kocuria</taxon>
    </lineage>
</organism>
<dbReference type="GO" id="GO:0046654">
    <property type="term" value="P:tetrahydrofolate biosynthetic process"/>
    <property type="evidence" value="ECO:0007669"/>
    <property type="project" value="UniProtKB-UniRule"/>
</dbReference>
<dbReference type="GO" id="GO:0046656">
    <property type="term" value="P:folic acid biosynthetic process"/>
    <property type="evidence" value="ECO:0007669"/>
    <property type="project" value="UniProtKB-UniRule"/>
</dbReference>
<reference evidence="8" key="2">
    <citation type="submission" date="2020-07" db="EMBL/GenBank/DDBJ databases">
        <title>Genome of starter culture bacteria Kocuria salsicia reveals its technological properties and safety for usage in meat industry.</title>
        <authorList>
            <person name="Michael M."/>
            <person name="Konstantin K."/>
            <person name="Evgenii K."/>
            <person name="Galina S."/>
            <person name="Oksana K."/>
            <person name="Andrei L."/>
        </authorList>
    </citation>
    <scope>NUCLEOTIDE SEQUENCE [LARGE SCALE GENOMIC DNA]</scope>
    <source>
        <strain evidence="8">80</strain>
    </source>
</reference>
<dbReference type="Proteomes" id="UP000216825">
    <property type="component" value="Chromosome"/>
</dbReference>